<feature type="transmembrane region" description="Helical" evidence="8">
    <location>
        <begin position="194"/>
        <end position="222"/>
    </location>
</feature>
<feature type="transmembrane region" description="Helical" evidence="8">
    <location>
        <begin position="325"/>
        <end position="344"/>
    </location>
</feature>
<dbReference type="PIRSF" id="PIRSF010361">
    <property type="entry name" value="UCP010361"/>
    <property type="match status" value="1"/>
</dbReference>
<feature type="transmembrane region" description="Helical" evidence="8">
    <location>
        <begin position="351"/>
        <end position="369"/>
    </location>
</feature>
<feature type="transmembrane region" description="Helical" evidence="8">
    <location>
        <begin position="399"/>
        <end position="418"/>
    </location>
</feature>
<evidence type="ECO:0000256" key="5">
    <source>
        <dbReference type="ARBA" id="ARBA00022989"/>
    </source>
</evidence>
<accession>A0ABU2BUK7</accession>
<dbReference type="InterPro" id="IPR018584">
    <property type="entry name" value="GT87"/>
</dbReference>
<dbReference type="Proteomes" id="UP001183648">
    <property type="component" value="Unassembled WGS sequence"/>
</dbReference>
<proteinExistence type="inferred from homology"/>
<comment type="similarity">
    <text evidence="7">Belongs to the glycosyltransferase 87 family.</text>
</comment>
<dbReference type="Pfam" id="PF09594">
    <property type="entry name" value="GT87"/>
    <property type="match status" value="1"/>
</dbReference>
<feature type="transmembrane region" description="Helical" evidence="8">
    <location>
        <begin position="264"/>
        <end position="284"/>
    </location>
</feature>
<comment type="subcellular location">
    <subcellularLocation>
        <location evidence="1">Cell membrane</location>
        <topology evidence="1">Multi-pass membrane protein</topology>
    </subcellularLocation>
</comment>
<dbReference type="EMBL" id="JAVDYG010000001">
    <property type="protein sequence ID" value="MDR7362305.1"/>
    <property type="molecule type" value="Genomic_DNA"/>
</dbReference>
<dbReference type="InterPro" id="IPR016570">
    <property type="entry name" value="UCP010361"/>
</dbReference>
<evidence type="ECO:0000256" key="8">
    <source>
        <dbReference type="SAM" id="Phobius"/>
    </source>
</evidence>
<keyword evidence="5 8" id="KW-1133">Transmembrane helix</keyword>
<reference evidence="9 10" key="1">
    <citation type="submission" date="2023-07" db="EMBL/GenBank/DDBJ databases">
        <title>Sequencing the genomes of 1000 actinobacteria strains.</title>
        <authorList>
            <person name="Klenk H.-P."/>
        </authorList>
    </citation>
    <scope>NUCLEOTIDE SEQUENCE [LARGE SCALE GENOMIC DNA]</scope>
    <source>
        <strain evidence="9 10">DSM 19426</strain>
    </source>
</reference>
<feature type="transmembrane region" description="Helical" evidence="8">
    <location>
        <begin position="111"/>
        <end position="130"/>
    </location>
</feature>
<keyword evidence="10" id="KW-1185">Reference proteome</keyword>
<keyword evidence="4 8" id="KW-0812">Transmembrane</keyword>
<evidence type="ECO:0000256" key="4">
    <source>
        <dbReference type="ARBA" id="ARBA00022692"/>
    </source>
</evidence>
<organism evidence="9 10">
    <name type="scientific">Nocardioides marmoribigeumensis</name>
    <dbReference type="NCBI Taxonomy" id="433649"/>
    <lineage>
        <taxon>Bacteria</taxon>
        <taxon>Bacillati</taxon>
        <taxon>Actinomycetota</taxon>
        <taxon>Actinomycetes</taxon>
        <taxon>Propionibacteriales</taxon>
        <taxon>Nocardioidaceae</taxon>
        <taxon>Nocardioides</taxon>
    </lineage>
</organism>
<evidence type="ECO:0000256" key="1">
    <source>
        <dbReference type="ARBA" id="ARBA00004651"/>
    </source>
</evidence>
<name>A0ABU2BUK7_9ACTN</name>
<keyword evidence="3" id="KW-0808">Transferase</keyword>
<evidence type="ECO:0000313" key="9">
    <source>
        <dbReference type="EMBL" id="MDR7362305.1"/>
    </source>
</evidence>
<feature type="transmembrane region" description="Helical" evidence="8">
    <location>
        <begin position="228"/>
        <end position="252"/>
    </location>
</feature>
<gene>
    <name evidence="9" type="ORF">J2S63_001858</name>
</gene>
<comment type="caution">
    <text evidence="9">The sequence shown here is derived from an EMBL/GenBank/DDBJ whole genome shotgun (WGS) entry which is preliminary data.</text>
</comment>
<protein>
    <submittedName>
        <fullName evidence="9">Membrane protein</fullName>
    </submittedName>
</protein>
<evidence type="ECO:0000256" key="6">
    <source>
        <dbReference type="ARBA" id="ARBA00023136"/>
    </source>
</evidence>
<evidence type="ECO:0000256" key="2">
    <source>
        <dbReference type="ARBA" id="ARBA00022475"/>
    </source>
</evidence>
<keyword evidence="6 8" id="KW-0472">Membrane</keyword>
<evidence type="ECO:0000256" key="7">
    <source>
        <dbReference type="ARBA" id="ARBA00024033"/>
    </source>
</evidence>
<feature type="transmembrane region" description="Helical" evidence="8">
    <location>
        <begin position="160"/>
        <end position="182"/>
    </location>
</feature>
<keyword evidence="2" id="KW-1003">Cell membrane</keyword>
<evidence type="ECO:0000313" key="10">
    <source>
        <dbReference type="Proteomes" id="UP001183648"/>
    </source>
</evidence>
<dbReference type="RefSeq" id="WP_310301589.1">
    <property type="nucleotide sequence ID" value="NZ_BAAAPS010000008.1"/>
</dbReference>
<evidence type="ECO:0000256" key="3">
    <source>
        <dbReference type="ARBA" id="ARBA00022679"/>
    </source>
</evidence>
<sequence length="473" mass="51657">MRREVAGVVAPTLEDPTAREASAVLGGPAGRRSAGHPWWTPIRVVLALACVTWLLAIGQKAPCDVGKWNGTDQRYRLMCYSDIPYLYAGRGFAERWVPFTDNGGRYMYLEYPVLTGYFAYGAAIVTQAVVPGEVDVATRRTVPVDQVGNLPSVYQERLDYFRVTAVLLAPFALLAAFFLAGAHRRRPWDALPYVLAPTLVAAGLINWDIIPVALLAGGFWAWARGRPILSGVLIGLGTAAKLYPLFVLGAFLVVALRRRQLRDLGLVVVGAAGAWLATNLPAMTDNLEGWKAFWTFNSSRGPDLGSIWLAFSQHGHAASPHTINLVSWLVFGGGCLAILVLGLRARHVPRIAQLAYLILMVFLLVNKVYSPQYVVWLLPVAVLAVPRWRPLLIWQAGELLYFAACWWMIGGLTASATGGAPDPLYAVAIVLRMAAELSLGAVVVRDILRPQHDVARAFPDDDPMCPPRMLLAT</sequence>